<reference evidence="1 2" key="1">
    <citation type="journal article" date="2022" name="New Phytol.">
        <title>Ecological generalism drives hyperdiversity of secondary metabolite gene clusters in xylarialean endophytes.</title>
        <authorList>
            <person name="Franco M.E.E."/>
            <person name="Wisecaver J.H."/>
            <person name="Arnold A.E."/>
            <person name="Ju Y.M."/>
            <person name="Slot J.C."/>
            <person name="Ahrendt S."/>
            <person name="Moore L.P."/>
            <person name="Eastman K.E."/>
            <person name="Scott K."/>
            <person name="Konkel Z."/>
            <person name="Mondo S.J."/>
            <person name="Kuo A."/>
            <person name="Hayes R.D."/>
            <person name="Haridas S."/>
            <person name="Andreopoulos B."/>
            <person name="Riley R."/>
            <person name="LaButti K."/>
            <person name="Pangilinan J."/>
            <person name="Lipzen A."/>
            <person name="Amirebrahimi M."/>
            <person name="Yan J."/>
            <person name="Adam C."/>
            <person name="Keymanesh K."/>
            <person name="Ng V."/>
            <person name="Louie K."/>
            <person name="Northen T."/>
            <person name="Drula E."/>
            <person name="Henrissat B."/>
            <person name="Hsieh H.M."/>
            <person name="Youens-Clark K."/>
            <person name="Lutzoni F."/>
            <person name="Miadlikowska J."/>
            <person name="Eastwood D.C."/>
            <person name="Hamelin R.C."/>
            <person name="Grigoriev I.V."/>
            <person name="U'Ren J.M."/>
        </authorList>
    </citation>
    <scope>NUCLEOTIDE SEQUENCE [LARGE SCALE GENOMIC DNA]</scope>
    <source>
        <strain evidence="1 2">ER1909</strain>
    </source>
</reference>
<keyword evidence="2" id="KW-1185">Reference proteome</keyword>
<dbReference type="EMBL" id="MU394282">
    <property type="protein sequence ID" value="KAI6092848.1"/>
    <property type="molecule type" value="Genomic_DNA"/>
</dbReference>
<evidence type="ECO:0000313" key="2">
    <source>
        <dbReference type="Proteomes" id="UP001497680"/>
    </source>
</evidence>
<name>A0ACC0DJ45_9PEZI</name>
<comment type="caution">
    <text evidence="1">The sequence shown here is derived from an EMBL/GenBank/DDBJ whole genome shotgun (WGS) entry which is preliminary data.</text>
</comment>
<evidence type="ECO:0000313" key="1">
    <source>
        <dbReference type="EMBL" id="KAI6092848.1"/>
    </source>
</evidence>
<dbReference type="Proteomes" id="UP001497680">
    <property type="component" value="Unassembled WGS sequence"/>
</dbReference>
<sequence>MSDTTYRLGDDLTDSIESLAGSVDQEHSVAGSADQKQKHSAGDSTDQEPVFAMSSDDHDPLVDLGTGRKFSQPWSAMKFESLKDNPILSSMKAQDGSRIHNDFANQALMITYTAMRGQPATWVQKKPKGMLETLLGPKEEDRRRSSESSSEGNRSDDLTPEVRVTPSQFLKLAEGAQRWDAHHAKDPDNVLATATRMRPEGPSDPNRDHYPYYLADRVRQYDELTGEEISPLYAVPTQPSLIYTPPGVDEHAVVRQNFRDKYVRMVPEVAQEVQEYLAAANGTAQPAGTGEQYSVNETRRVADKDQPGPNLGSPDGTHYDEFLAARYEEIAKQEAINKATSWEIEKQRYTVAFLEDHHAKVVINSGLAQELRVREQRKHQADLEQSVLENIEKEQRDERVRDHMRSHIRDVQERLYHTRVIGDDIQRQLKSNANHIQFLQNAIDEQCLLLGHEVPDDVFKEVEERLEVEKERAYAELGRPMDKGKGKEKETQQRKPGANFNNTAAKYPSPEQTYPRFDQDVQHTNNAPGPSQPLRHRSRLGVPTPTLSEWEHEHGL</sequence>
<protein>
    <submittedName>
        <fullName evidence="1">Uncharacterized protein</fullName>
    </submittedName>
</protein>
<organism evidence="1 2">
    <name type="scientific">Hypoxylon rubiginosum</name>
    <dbReference type="NCBI Taxonomy" id="110542"/>
    <lineage>
        <taxon>Eukaryota</taxon>
        <taxon>Fungi</taxon>
        <taxon>Dikarya</taxon>
        <taxon>Ascomycota</taxon>
        <taxon>Pezizomycotina</taxon>
        <taxon>Sordariomycetes</taxon>
        <taxon>Xylariomycetidae</taxon>
        <taxon>Xylariales</taxon>
        <taxon>Hypoxylaceae</taxon>
        <taxon>Hypoxylon</taxon>
    </lineage>
</organism>
<proteinExistence type="predicted"/>
<gene>
    <name evidence="1" type="ORF">F4821DRAFT_277938</name>
</gene>
<accession>A0ACC0DJ45</accession>